<protein>
    <submittedName>
        <fullName evidence="1">Uncharacterized protein</fullName>
    </submittedName>
</protein>
<dbReference type="Proteomes" id="UP000013526">
    <property type="component" value="Unassembled WGS sequence"/>
</dbReference>
<dbReference type="EMBL" id="AQGQ01000041">
    <property type="protein sequence ID" value="EOD55538.1"/>
    <property type="molecule type" value="Genomic_DNA"/>
</dbReference>
<gene>
    <name evidence="1" type="ORF">G113_08460</name>
</gene>
<comment type="caution">
    <text evidence="1">The sequence shown here is derived from an EMBL/GenBank/DDBJ whole genome shotgun (WGS) entry which is preliminary data.</text>
</comment>
<dbReference type="AlphaFoldDB" id="R1F6W2"/>
<evidence type="ECO:0000313" key="1">
    <source>
        <dbReference type="EMBL" id="EOD55538.1"/>
    </source>
</evidence>
<organism evidence="1 2">
    <name type="scientific">Aeromonas molluscorum 848</name>
    <dbReference type="NCBI Taxonomy" id="1268236"/>
    <lineage>
        <taxon>Bacteria</taxon>
        <taxon>Pseudomonadati</taxon>
        <taxon>Pseudomonadota</taxon>
        <taxon>Gammaproteobacteria</taxon>
        <taxon>Aeromonadales</taxon>
        <taxon>Aeromonadaceae</taxon>
        <taxon>Aeromonas</taxon>
    </lineage>
</organism>
<keyword evidence="2" id="KW-1185">Reference proteome</keyword>
<proteinExistence type="predicted"/>
<name>R1F6W2_9GAMM</name>
<evidence type="ECO:0000313" key="2">
    <source>
        <dbReference type="Proteomes" id="UP000013526"/>
    </source>
</evidence>
<reference evidence="1 2" key="1">
    <citation type="journal article" date="2013" name="Genome Announc.">
        <title>Draft Genome Sequence of Aeromonas molluscorum Strain 848TT, Isolated from Bivalve Molluscs.</title>
        <authorList>
            <person name="Spataro N."/>
            <person name="Farfan M."/>
            <person name="Albarral V."/>
            <person name="Sanglas A."/>
            <person name="Loren J.G."/>
            <person name="Fuste M.C."/>
            <person name="Bosch E."/>
        </authorList>
    </citation>
    <scope>NUCLEOTIDE SEQUENCE [LARGE SCALE GENOMIC DNA]</scope>
    <source>
        <strain evidence="1 2">848</strain>
    </source>
</reference>
<sequence>MATQNRWITHRTFMQKTESPYCGAVVIGFGIVMPHPKQPDMFVLPGGTICDRQTAEAAARKIHILQTQSHQRLRR</sequence>
<accession>R1F6W2</accession>